<dbReference type="Proteomes" id="UP000199488">
    <property type="component" value="Unassembled WGS sequence"/>
</dbReference>
<proteinExistence type="predicted"/>
<reference evidence="1 2" key="1">
    <citation type="submission" date="2016-10" db="EMBL/GenBank/DDBJ databases">
        <authorList>
            <person name="de Groot N.N."/>
        </authorList>
    </citation>
    <scope>NUCLEOTIDE SEQUENCE [LARGE SCALE GENOMIC DNA]</scope>
    <source>
        <strain evidence="1 2">DSM 23126</strain>
    </source>
</reference>
<gene>
    <name evidence="1" type="ORF">SAMN05421781_0929</name>
</gene>
<accession>A0A1H2RW70</accession>
<protein>
    <submittedName>
        <fullName evidence="1">Uncharacterized protein</fullName>
    </submittedName>
</protein>
<evidence type="ECO:0000313" key="2">
    <source>
        <dbReference type="Proteomes" id="UP000199488"/>
    </source>
</evidence>
<dbReference type="OrthoDB" id="9836678at2"/>
<dbReference type="EMBL" id="FNNC01000001">
    <property type="protein sequence ID" value="SDW23390.1"/>
    <property type="molecule type" value="Genomic_DNA"/>
</dbReference>
<name>A0A1H2RW70_9BACI</name>
<evidence type="ECO:0000313" key="1">
    <source>
        <dbReference type="EMBL" id="SDW23390.1"/>
    </source>
</evidence>
<organism evidence="1 2">
    <name type="scientific">Marinococcus luteus</name>
    <dbReference type="NCBI Taxonomy" id="1122204"/>
    <lineage>
        <taxon>Bacteria</taxon>
        <taxon>Bacillati</taxon>
        <taxon>Bacillota</taxon>
        <taxon>Bacilli</taxon>
        <taxon>Bacillales</taxon>
        <taxon>Bacillaceae</taxon>
        <taxon>Marinococcus</taxon>
    </lineage>
</organism>
<dbReference type="STRING" id="1122204.SAMN05421781_0929"/>
<keyword evidence="2" id="KW-1185">Reference proteome</keyword>
<dbReference type="RefSeq" id="WP_091611758.1">
    <property type="nucleotide sequence ID" value="NZ_FNNC01000001.1"/>
</dbReference>
<dbReference type="AlphaFoldDB" id="A0A1H2RW70"/>
<sequence length="110" mass="12488">MTPVEKPSALNRARKKKAAAIKAEGEFASQLKTILVFQEIDKQTADKMDNSFRPKKTIYALTGEKLNMKDIAFVIKLKGFNGLYRLFSTYHAVCHTNDLGEPVIVFQRRP</sequence>